<dbReference type="EMBL" id="LGAP01000047">
    <property type="protein sequence ID" value="KOF12850.1"/>
    <property type="molecule type" value="Genomic_DNA"/>
</dbReference>
<sequence>MSSNVASHAPIPLNTEMLKRVLDTAGLFNIRSAWHRAKRRTATRFLIAAFQGGMHSEAALVTILISQIEMLSSPFSSEDLDRWENEGGGVAFDRNATPEAIH</sequence>
<gene>
    <name evidence="1" type="ORF">AC244_33105</name>
</gene>
<evidence type="ECO:0000313" key="2">
    <source>
        <dbReference type="Proteomes" id="UP000037425"/>
    </source>
</evidence>
<dbReference type="PATRIC" id="fig|106592.7.peg.6102"/>
<dbReference type="Proteomes" id="UP000037425">
    <property type="component" value="Unassembled WGS sequence"/>
</dbReference>
<dbReference type="AlphaFoldDB" id="A0A0L8BE54"/>
<protein>
    <submittedName>
        <fullName evidence="1">Uncharacterized protein</fullName>
    </submittedName>
</protein>
<organism evidence="1 2">
    <name type="scientific">Ensifer adhaerens</name>
    <name type="common">Sinorhizobium morelense</name>
    <dbReference type="NCBI Taxonomy" id="106592"/>
    <lineage>
        <taxon>Bacteria</taxon>
        <taxon>Pseudomonadati</taxon>
        <taxon>Pseudomonadota</taxon>
        <taxon>Alphaproteobacteria</taxon>
        <taxon>Hyphomicrobiales</taxon>
        <taxon>Rhizobiaceae</taxon>
        <taxon>Sinorhizobium/Ensifer group</taxon>
        <taxon>Ensifer</taxon>
    </lineage>
</organism>
<dbReference type="RefSeq" id="WP_053253053.1">
    <property type="nucleotide sequence ID" value="NZ_LGAP01000047.1"/>
</dbReference>
<reference evidence="2" key="1">
    <citation type="submission" date="2015-07" db="EMBL/GenBank/DDBJ databases">
        <title>Whole genome sequence of an Ensifer adhaerens strain isolated from a cave pool in the Wind Cave National Park.</title>
        <authorList>
            <person name="Eng W.W.H."/>
            <person name="Gan H.M."/>
            <person name="Barton H.A."/>
            <person name="Savka M.A."/>
        </authorList>
    </citation>
    <scope>NUCLEOTIDE SEQUENCE [LARGE SCALE GENOMIC DNA]</scope>
    <source>
        <strain evidence="2">SD006</strain>
    </source>
</reference>
<comment type="caution">
    <text evidence="1">The sequence shown here is derived from an EMBL/GenBank/DDBJ whole genome shotgun (WGS) entry which is preliminary data.</text>
</comment>
<dbReference type="OrthoDB" id="8366481at2"/>
<proteinExistence type="predicted"/>
<accession>A0A0L8BE54</accession>
<evidence type="ECO:0000313" key="1">
    <source>
        <dbReference type="EMBL" id="KOF12850.1"/>
    </source>
</evidence>
<name>A0A0L8BE54_ENSAD</name>